<dbReference type="Pfam" id="PF07859">
    <property type="entry name" value="Abhydrolase_3"/>
    <property type="match status" value="1"/>
</dbReference>
<dbReference type="EMBL" id="JAGGLU010000001">
    <property type="protein sequence ID" value="MBP2057123.1"/>
    <property type="molecule type" value="Genomic_DNA"/>
</dbReference>
<protein>
    <submittedName>
        <fullName evidence="3">Acetyl esterase</fullName>
        <ecNumber evidence="3">3.1.1.-</ecNumber>
    </submittedName>
</protein>
<dbReference type="PANTHER" id="PTHR48081:SF8">
    <property type="entry name" value="ALPHA_BETA HYDROLASE FOLD-3 DOMAIN-CONTAINING PROTEIN-RELATED"/>
    <property type="match status" value="1"/>
</dbReference>
<gene>
    <name evidence="3" type="ORF">J2Z60_000285</name>
</gene>
<evidence type="ECO:0000259" key="2">
    <source>
        <dbReference type="Pfam" id="PF07859"/>
    </source>
</evidence>
<dbReference type="PANTHER" id="PTHR48081">
    <property type="entry name" value="AB HYDROLASE SUPERFAMILY PROTEIN C4A8.06C"/>
    <property type="match status" value="1"/>
</dbReference>
<name>A0ABS4MBR5_9LACO</name>
<dbReference type="RefSeq" id="WP_209685655.1">
    <property type="nucleotide sequence ID" value="NZ_JAGGLU010000001.1"/>
</dbReference>
<feature type="domain" description="Alpha/beta hydrolase fold-3" evidence="2">
    <location>
        <begin position="48"/>
        <end position="253"/>
    </location>
</feature>
<dbReference type="Proteomes" id="UP001519292">
    <property type="component" value="Unassembled WGS sequence"/>
</dbReference>
<dbReference type="Gene3D" id="3.40.50.1820">
    <property type="entry name" value="alpha/beta hydrolase"/>
    <property type="match status" value="1"/>
</dbReference>
<dbReference type="InterPro" id="IPR029058">
    <property type="entry name" value="AB_hydrolase_fold"/>
</dbReference>
<evidence type="ECO:0000313" key="3">
    <source>
        <dbReference type="EMBL" id="MBP2057123.1"/>
    </source>
</evidence>
<comment type="caution">
    <text evidence="3">The sequence shown here is derived from an EMBL/GenBank/DDBJ whole genome shotgun (WGS) entry which is preliminary data.</text>
</comment>
<dbReference type="InterPro" id="IPR050300">
    <property type="entry name" value="GDXG_lipolytic_enzyme"/>
</dbReference>
<sequence length="276" mass="31260">MKKLTPIKIPQSRKDYLNKVGCFKEKIEDVDVYKIVPQDINNKHNLIFTIHGGGFCKGHTEKDLYFASMIATETKSQVWDVDYKLAPKYPFPTAFNQVYDLIKYAYQNFDKLNIDPNRIILCGNSAGGNLAAAVVLKANKTKDFKIKLLNTNYPPLDLATDPADKVEANKTYIPFSKSREYNNWYANADESKSPYVSLVRATEDMLYGFPQLLMITGGQDALHNEGEEFAIKCMQAGVLVTIKKFEESEHSFMVNCLGNEWKAACKLVINTINNLD</sequence>
<proteinExistence type="predicted"/>
<dbReference type="InterPro" id="IPR013094">
    <property type="entry name" value="AB_hydrolase_3"/>
</dbReference>
<dbReference type="SUPFAM" id="SSF53474">
    <property type="entry name" value="alpha/beta-Hydrolases"/>
    <property type="match status" value="1"/>
</dbReference>
<evidence type="ECO:0000313" key="4">
    <source>
        <dbReference type="Proteomes" id="UP001519292"/>
    </source>
</evidence>
<reference evidence="3 4" key="1">
    <citation type="submission" date="2021-03" db="EMBL/GenBank/DDBJ databases">
        <title>Genomic Encyclopedia of Type Strains, Phase IV (KMG-IV): sequencing the most valuable type-strain genomes for metagenomic binning, comparative biology and taxonomic classification.</title>
        <authorList>
            <person name="Goeker M."/>
        </authorList>
    </citation>
    <scope>NUCLEOTIDE SEQUENCE [LARGE SCALE GENOMIC DNA]</scope>
    <source>
        <strain evidence="3 4">DSM 101872</strain>
    </source>
</reference>
<organism evidence="3 4">
    <name type="scientific">Lactobacillus colini</name>
    <dbReference type="NCBI Taxonomy" id="1819254"/>
    <lineage>
        <taxon>Bacteria</taxon>
        <taxon>Bacillati</taxon>
        <taxon>Bacillota</taxon>
        <taxon>Bacilli</taxon>
        <taxon>Lactobacillales</taxon>
        <taxon>Lactobacillaceae</taxon>
        <taxon>Lactobacillus</taxon>
    </lineage>
</organism>
<dbReference type="EC" id="3.1.1.-" evidence="3"/>
<evidence type="ECO:0000256" key="1">
    <source>
        <dbReference type="ARBA" id="ARBA00022801"/>
    </source>
</evidence>
<keyword evidence="4" id="KW-1185">Reference proteome</keyword>
<keyword evidence="1 3" id="KW-0378">Hydrolase</keyword>
<accession>A0ABS4MBR5</accession>
<dbReference type="GO" id="GO:0016787">
    <property type="term" value="F:hydrolase activity"/>
    <property type="evidence" value="ECO:0007669"/>
    <property type="project" value="UniProtKB-KW"/>
</dbReference>